<evidence type="ECO:0000313" key="4">
    <source>
        <dbReference type="Proteomes" id="UP000195402"/>
    </source>
</evidence>
<dbReference type="AlphaFoldDB" id="A0A200Q4R1"/>
<feature type="chain" id="PRO_5013210615" evidence="2">
    <location>
        <begin position="23"/>
        <end position="64"/>
    </location>
</feature>
<evidence type="ECO:0000256" key="1">
    <source>
        <dbReference type="SAM" id="MobiDB-lite"/>
    </source>
</evidence>
<proteinExistence type="predicted"/>
<feature type="signal peptide" evidence="2">
    <location>
        <begin position="1"/>
        <end position="22"/>
    </location>
</feature>
<feature type="compositionally biased region" description="Basic and acidic residues" evidence="1">
    <location>
        <begin position="35"/>
        <end position="45"/>
    </location>
</feature>
<comment type="caution">
    <text evidence="3">The sequence shown here is derived from an EMBL/GenBank/DDBJ whole genome shotgun (WGS) entry which is preliminary data.</text>
</comment>
<dbReference type="InParanoid" id="A0A200Q4R1"/>
<sequence length="64" mass="7064">MGLFLQLLRLLCLILLLSQVFGSSRFNNLHFTMKDDQGRISDKPKPSPPPPFSKTSPIPAVASP</sequence>
<name>A0A200Q4R1_MACCD</name>
<feature type="region of interest" description="Disordered" evidence="1">
    <location>
        <begin position="35"/>
        <end position="64"/>
    </location>
</feature>
<evidence type="ECO:0000313" key="3">
    <source>
        <dbReference type="EMBL" id="OVA05406.1"/>
    </source>
</evidence>
<evidence type="ECO:0000256" key="2">
    <source>
        <dbReference type="SAM" id="SignalP"/>
    </source>
</evidence>
<protein>
    <submittedName>
        <fullName evidence="3">Uncharacterized protein</fullName>
    </submittedName>
</protein>
<gene>
    <name evidence="3" type="ORF">BVC80_441g170</name>
</gene>
<dbReference type="Proteomes" id="UP000195402">
    <property type="component" value="Unassembled WGS sequence"/>
</dbReference>
<dbReference type="EMBL" id="MVGT01003118">
    <property type="protein sequence ID" value="OVA05406.1"/>
    <property type="molecule type" value="Genomic_DNA"/>
</dbReference>
<organism evidence="3 4">
    <name type="scientific">Macleaya cordata</name>
    <name type="common">Five-seeded plume-poppy</name>
    <name type="synonym">Bocconia cordata</name>
    <dbReference type="NCBI Taxonomy" id="56857"/>
    <lineage>
        <taxon>Eukaryota</taxon>
        <taxon>Viridiplantae</taxon>
        <taxon>Streptophyta</taxon>
        <taxon>Embryophyta</taxon>
        <taxon>Tracheophyta</taxon>
        <taxon>Spermatophyta</taxon>
        <taxon>Magnoliopsida</taxon>
        <taxon>Ranunculales</taxon>
        <taxon>Papaveraceae</taxon>
        <taxon>Papaveroideae</taxon>
        <taxon>Macleaya</taxon>
    </lineage>
</organism>
<keyword evidence="2" id="KW-0732">Signal</keyword>
<accession>A0A200Q4R1</accession>
<keyword evidence="4" id="KW-1185">Reference proteome</keyword>
<feature type="compositionally biased region" description="Low complexity" evidence="1">
    <location>
        <begin position="53"/>
        <end position="64"/>
    </location>
</feature>
<reference evidence="3 4" key="1">
    <citation type="journal article" date="2017" name="Mol. Plant">
        <title>The Genome of Medicinal Plant Macleaya cordata Provides New Insights into Benzylisoquinoline Alkaloids Metabolism.</title>
        <authorList>
            <person name="Liu X."/>
            <person name="Liu Y."/>
            <person name="Huang P."/>
            <person name="Ma Y."/>
            <person name="Qing Z."/>
            <person name="Tang Q."/>
            <person name="Cao H."/>
            <person name="Cheng P."/>
            <person name="Zheng Y."/>
            <person name="Yuan Z."/>
            <person name="Zhou Y."/>
            <person name="Liu J."/>
            <person name="Tang Z."/>
            <person name="Zhuo Y."/>
            <person name="Zhang Y."/>
            <person name="Yu L."/>
            <person name="Huang J."/>
            <person name="Yang P."/>
            <person name="Peng Q."/>
            <person name="Zhang J."/>
            <person name="Jiang W."/>
            <person name="Zhang Z."/>
            <person name="Lin K."/>
            <person name="Ro D.K."/>
            <person name="Chen X."/>
            <person name="Xiong X."/>
            <person name="Shang Y."/>
            <person name="Huang S."/>
            <person name="Zeng J."/>
        </authorList>
    </citation>
    <scope>NUCLEOTIDE SEQUENCE [LARGE SCALE GENOMIC DNA]</scope>
    <source>
        <strain evidence="4">cv. BLH2017</strain>
        <tissue evidence="3">Root</tissue>
    </source>
</reference>